<dbReference type="Proteomes" id="UP000654075">
    <property type="component" value="Unassembled WGS sequence"/>
</dbReference>
<evidence type="ECO:0000313" key="3">
    <source>
        <dbReference type="Proteomes" id="UP000654075"/>
    </source>
</evidence>
<feature type="compositionally biased region" description="Basic residues" evidence="1">
    <location>
        <begin position="128"/>
        <end position="137"/>
    </location>
</feature>
<feature type="region of interest" description="Disordered" evidence="1">
    <location>
        <begin position="91"/>
        <end position="137"/>
    </location>
</feature>
<organism evidence="2 3">
    <name type="scientific">Polarella glacialis</name>
    <name type="common">Dinoflagellate</name>
    <dbReference type="NCBI Taxonomy" id="89957"/>
    <lineage>
        <taxon>Eukaryota</taxon>
        <taxon>Sar</taxon>
        <taxon>Alveolata</taxon>
        <taxon>Dinophyceae</taxon>
        <taxon>Suessiales</taxon>
        <taxon>Suessiaceae</taxon>
        <taxon>Polarella</taxon>
    </lineage>
</organism>
<proteinExistence type="predicted"/>
<dbReference type="OrthoDB" id="74240at2759"/>
<reference evidence="2" key="1">
    <citation type="submission" date="2021-02" db="EMBL/GenBank/DDBJ databases">
        <authorList>
            <person name="Dougan E. K."/>
            <person name="Rhodes N."/>
            <person name="Thang M."/>
            <person name="Chan C."/>
        </authorList>
    </citation>
    <scope>NUCLEOTIDE SEQUENCE</scope>
</reference>
<keyword evidence="3" id="KW-1185">Reference proteome</keyword>
<gene>
    <name evidence="2" type="ORF">PGLA1383_LOCUS5695</name>
</gene>
<evidence type="ECO:0000313" key="2">
    <source>
        <dbReference type="EMBL" id="CAE8586849.1"/>
    </source>
</evidence>
<name>A0A813DL51_POLGL</name>
<feature type="compositionally biased region" description="Low complexity" evidence="1">
    <location>
        <begin position="91"/>
        <end position="119"/>
    </location>
</feature>
<comment type="caution">
    <text evidence="2">The sequence shown here is derived from an EMBL/GenBank/DDBJ whole genome shotgun (WGS) entry which is preliminary data.</text>
</comment>
<accession>A0A813DL51</accession>
<dbReference type="AlphaFoldDB" id="A0A813DL51"/>
<sequence>VAKLLKPGTGILLYHQFLEGNIHPTGEEHVLKSGELARLFGHECDILRDEELAIEDGRRLTFFVARRKPDCHAHPAASASSSITTATTVTTTLSEAAAHPAPTTTPTTTATFTASTQAPDASSDRQRSRSPVRSRSS</sequence>
<evidence type="ECO:0000256" key="1">
    <source>
        <dbReference type="SAM" id="MobiDB-lite"/>
    </source>
</evidence>
<protein>
    <submittedName>
        <fullName evidence="2">Uncharacterized protein</fullName>
    </submittedName>
</protein>
<dbReference type="EMBL" id="CAJNNV010002243">
    <property type="protein sequence ID" value="CAE8586849.1"/>
    <property type="molecule type" value="Genomic_DNA"/>
</dbReference>
<feature type="non-terminal residue" evidence="2">
    <location>
        <position position="137"/>
    </location>
</feature>